<dbReference type="EMBL" id="KV878131">
    <property type="protein sequence ID" value="OJJ04223.1"/>
    <property type="molecule type" value="Genomic_DNA"/>
</dbReference>
<keyword evidence="1" id="KW-0812">Transmembrane</keyword>
<name>A0A1L9PRU6_ASPVE</name>
<dbReference type="AlphaFoldDB" id="A0A1L9PRU6"/>
<evidence type="ECO:0000313" key="2">
    <source>
        <dbReference type="EMBL" id="OJJ04223.1"/>
    </source>
</evidence>
<sequence length="63" mass="7201">MAVLVVVGKLNLQALLLGAYYLWSLFVDFLYVFWLIVSVGWNTYAVQYLVFRLILSCTCTTST</sequence>
<protein>
    <submittedName>
        <fullName evidence="2">Uncharacterized protein</fullName>
    </submittedName>
</protein>
<keyword evidence="3" id="KW-1185">Reference proteome</keyword>
<reference evidence="3" key="1">
    <citation type="journal article" date="2017" name="Genome Biol.">
        <title>Comparative genomics reveals high biological diversity and specific adaptations in the industrially and medically important fungal genus Aspergillus.</title>
        <authorList>
            <person name="de Vries R.P."/>
            <person name="Riley R."/>
            <person name="Wiebenga A."/>
            <person name="Aguilar-Osorio G."/>
            <person name="Amillis S."/>
            <person name="Uchima C.A."/>
            <person name="Anderluh G."/>
            <person name="Asadollahi M."/>
            <person name="Askin M."/>
            <person name="Barry K."/>
            <person name="Battaglia E."/>
            <person name="Bayram O."/>
            <person name="Benocci T."/>
            <person name="Braus-Stromeyer S.A."/>
            <person name="Caldana C."/>
            <person name="Canovas D."/>
            <person name="Cerqueira G.C."/>
            <person name="Chen F."/>
            <person name="Chen W."/>
            <person name="Choi C."/>
            <person name="Clum A."/>
            <person name="Dos Santos R.A."/>
            <person name="Damasio A.R."/>
            <person name="Diallinas G."/>
            <person name="Emri T."/>
            <person name="Fekete E."/>
            <person name="Flipphi M."/>
            <person name="Freyberg S."/>
            <person name="Gallo A."/>
            <person name="Gournas C."/>
            <person name="Habgood R."/>
            <person name="Hainaut M."/>
            <person name="Harispe M.L."/>
            <person name="Henrissat B."/>
            <person name="Hilden K.S."/>
            <person name="Hope R."/>
            <person name="Hossain A."/>
            <person name="Karabika E."/>
            <person name="Karaffa L."/>
            <person name="Karanyi Z."/>
            <person name="Krasevec N."/>
            <person name="Kuo A."/>
            <person name="Kusch H."/>
            <person name="LaButti K."/>
            <person name="Lagendijk E.L."/>
            <person name="Lapidus A."/>
            <person name="Levasseur A."/>
            <person name="Lindquist E."/>
            <person name="Lipzen A."/>
            <person name="Logrieco A.F."/>
            <person name="MacCabe A."/>
            <person name="Maekelae M.R."/>
            <person name="Malavazi I."/>
            <person name="Melin P."/>
            <person name="Meyer V."/>
            <person name="Mielnichuk N."/>
            <person name="Miskei M."/>
            <person name="Molnar A.P."/>
            <person name="Mule G."/>
            <person name="Ngan C.Y."/>
            <person name="Orejas M."/>
            <person name="Orosz E."/>
            <person name="Ouedraogo J.P."/>
            <person name="Overkamp K.M."/>
            <person name="Park H.-S."/>
            <person name="Perrone G."/>
            <person name="Piumi F."/>
            <person name="Punt P.J."/>
            <person name="Ram A.F."/>
            <person name="Ramon A."/>
            <person name="Rauscher S."/>
            <person name="Record E."/>
            <person name="Riano-Pachon D.M."/>
            <person name="Robert V."/>
            <person name="Roehrig J."/>
            <person name="Ruller R."/>
            <person name="Salamov A."/>
            <person name="Salih N.S."/>
            <person name="Samson R.A."/>
            <person name="Sandor E."/>
            <person name="Sanguinetti M."/>
            <person name="Schuetze T."/>
            <person name="Sepcic K."/>
            <person name="Shelest E."/>
            <person name="Sherlock G."/>
            <person name="Sophianopoulou V."/>
            <person name="Squina F.M."/>
            <person name="Sun H."/>
            <person name="Susca A."/>
            <person name="Todd R.B."/>
            <person name="Tsang A."/>
            <person name="Unkles S.E."/>
            <person name="van de Wiele N."/>
            <person name="van Rossen-Uffink D."/>
            <person name="Oliveira J.V."/>
            <person name="Vesth T.C."/>
            <person name="Visser J."/>
            <person name="Yu J.-H."/>
            <person name="Zhou M."/>
            <person name="Andersen M.R."/>
            <person name="Archer D.B."/>
            <person name="Baker S.E."/>
            <person name="Benoit I."/>
            <person name="Brakhage A.A."/>
            <person name="Braus G.H."/>
            <person name="Fischer R."/>
            <person name="Frisvad J.C."/>
            <person name="Goldman G.H."/>
            <person name="Houbraken J."/>
            <person name="Oakley B."/>
            <person name="Pocsi I."/>
            <person name="Scazzocchio C."/>
            <person name="Seiboth B."/>
            <person name="vanKuyk P.A."/>
            <person name="Wortman J."/>
            <person name="Dyer P.S."/>
            <person name="Grigoriev I.V."/>
        </authorList>
    </citation>
    <scope>NUCLEOTIDE SEQUENCE [LARGE SCALE GENOMIC DNA]</scope>
    <source>
        <strain evidence="3">CBS 583.65</strain>
    </source>
</reference>
<dbReference type="RefSeq" id="XP_040669985.1">
    <property type="nucleotide sequence ID" value="XM_040816418.1"/>
</dbReference>
<evidence type="ECO:0000256" key="1">
    <source>
        <dbReference type="SAM" id="Phobius"/>
    </source>
</evidence>
<dbReference type="VEuPathDB" id="FungiDB:ASPVEDRAFT_776393"/>
<dbReference type="Proteomes" id="UP000184073">
    <property type="component" value="Unassembled WGS sequence"/>
</dbReference>
<accession>A0A1L9PRU6</accession>
<evidence type="ECO:0000313" key="3">
    <source>
        <dbReference type="Proteomes" id="UP000184073"/>
    </source>
</evidence>
<feature type="transmembrane region" description="Helical" evidence="1">
    <location>
        <begin position="20"/>
        <end position="44"/>
    </location>
</feature>
<gene>
    <name evidence="2" type="ORF">ASPVEDRAFT_776393</name>
</gene>
<dbReference type="GeneID" id="63731929"/>
<keyword evidence="1" id="KW-0472">Membrane</keyword>
<keyword evidence="1" id="KW-1133">Transmembrane helix</keyword>
<organism evidence="2 3">
    <name type="scientific">Aspergillus versicolor CBS 583.65</name>
    <dbReference type="NCBI Taxonomy" id="1036611"/>
    <lineage>
        <taxon>Eukaryota</taxon>
        <taxon>Fungi</taxon>
        <taxon>Dikarya</taxon>
        <taxon>Ascomycota</taxon>
        <taxon>Pezizomycotina</taxon>
        <taxon>Eurotiomycetes</taxon>
        <taxon>Eurotiomycetidae</taxon>
        <taxon>Eurotiales</taxon>
        <taxon>Aspergillaceae</taxon>
        <taxon>Aspergillus</taxon>
        <taxon>Aspergillus subgen. Nidulantes</taxon>
    </lineage>
</organism>
<proteinExistence type="predicted"/>